<comment type="cofactor">
    <cofactor evidence="7">
        <name>Zn(2+)</name>
        <dbReference type="ChEBI" id="CHEBI:29105"/>
    </cofactor>
    <text evidence="7">Binds 2 Zn(2+) ions per subunit.</text>
</comment>
<evidence type="ECO:0000256" key="5">
    <source>
        <dbReference type="ARBA" id="ARBA00022801"/>
    </source>
</evidence>
<feature type="binding site" evidence="7">
    <location>
        <position position="59"/>
    </location>
    <ligand>
        <name>Zn(2+)</name>
        <dbReference type="ChEBI" id="CHEBI:29105"/>
        <label>2</label>
    </ligand>
</feature>
<dbReference type="PANTHER" id="PTHR43705">
    <property type="entry name" value="HYDROXYACYLGLUTATHIONE HYDROLASE"/>
    <property type="match status" value="1"/>
</dbReference>
<reference evidence="8 9" key="1">
    <citation type="submission" date="2015-11" db="EMBL/GenBank/DDBJ databases">
        <title>Genomic analysis of 38 Legionella species identifies large and diverse effector repertoires.</title>
        <authorList>
            <person name="Burstein D."/>
            <person name="Amaro F."/>
            <person name="Zusman T."/>
            <person name="Lifshitz Z."/>
            <person name="Cohen O."/>
            <person name="Gilbert J.A."/>
            <person name="Pupko T."/>
            <person name="Shuman H.A."/>
            <person name="Segal G."/>
        </authorList>
    </citation>
    <scope>NUCLEOTIDE SEQUENCE [LARGE SCALE GENOMIC DNA]</scope>
    <source>
        <strain evidence="8 9">ATCC 49504</strain>
    </source>
</reference>
<organism evidence="8 9">
    <name type="scientific">Legionella geestiana</name>
    <dbReference type="NCBI Taxonomy" id="45065"/>
    <lineage>
        <taxon>Bacteria</taxon>
        <taxon>Pseudomonadati</taxon>
        <taxon>Pseudomonadota</taxon>
        <taxon>Gammaproteobacteria</taxon>
        <taxon>Legionellales</taxon>
        <taxon>Legionellaceae</taxon>
        <taxon>Legionella</taxon>
    </lineage>
</organism>
<evidence type="ECO:0000256" key="6">
    <source>
        <dbReference type="ARBA" id="ARBA00022833"/>
    </source>
</evidence>
<dbReference type="GO" id="GO:0019243">
    <property type="term" value="P:methylglyoxal catabolic process to D-lactate via S-lactoyl-glutathione"/>
    <property type="evidence" value="ECO:0007669"/>
    <property type="project" value="UniProtKB-UniRule"/>
</dbReference>
<comment type="similarity">
    <text evidence="3 7">Belongs to the metallo-beta-lactamase superfamily. Glyoxalase II family.</text>
</comment>
<accession>A0A0W0TYY5</accession>
<dbReference type="HAMAP" id="MF_01374">
    <property type="entry name" value="Glyoxalase_2"/>
    <property type="match status" value="1"/>
</dbReference>
<evidence type="ECO:0000256" key="2">
    <source>
        <dbReference type="ARBA" id="ARBA00004963"/>
    </source>
</evidence>
<comment type="pathway">
    <text evidence="2 7">Secondary metabolite metabolism; methylglyoxal degradation; (R)-lactate from methylglyoxal: step 2/2.</text>
</comment>
<evidence type="ECO:0000256" key="1">
    <source>
        <dbReference type="ARBA" id="ARBA00001623"/>
    </source>
</evidence>
<dbReference type="STRING" id="45065.Lgee_1001"/>
<feature type="binding site" evidence="7">
    <location>
        <position position="55"/>
    </location>
    <ligand>
        <name>Zn(2+)</name>
        <dbReference type="ChEBI" id="CHEBI:29105"/>
        <label>1</label>
    </ligand>
</feature>
<dbReference type="SUPFAM" id="SSF56281">
    <property type="entry name" value="Metallo-hydrolase/oxidoreductase"/>
    <property type="match status" value="1"/>
</dbReference>
<gene>
    <name evidence="7 8" type="primary">gloB</name>
    <name evidence="8" type="ORF">Lgee_1001</name>
</gene>
<dbReference type="OrthoDB" id="9802248at2"/>
<dbReference type="Pfam" id="PF00753">
    <property type="entry name" value="Lactamase_B"/>
    <property type="match status" value="1"/>
</dbReference>
<comment type="caution">
    <text evidence="8">The sequence shown here is derived from an EMBL/GenBank/DDBJ whole genome shotgun (WGS) entry which is preliminary data.</text>
</comment>
<dbReference type="InterPro" id="IPR050110">
    <property type="entry name" value="Glyoxalase_II_hydrolase"/>
</dbReference>
<dbReference type="NCBIfam" id="TIGR03413">
    <property type="entry name" value="GSH_gloB"/>
    <property type="match status" value="1"/>
</dbReference>
<dbReference type="GO" id="GO:0046872">
    <property type="term" value="F:metal ion binding"/>
    <property type="evidence" value="ECO:0007669"/>
    <property type="project" value="UniProtKB-KW"/>
</dbReference>
<feature type="binding site" evidence="7">
    <location>
        <position position="112"/>
    </location>
    <ligand>
        <name>Zn(2+)</name>
        <dbReference type="ChEBI" id="CHEBI:29105"/>
        <label>1</label>
    </ligand>
</feature>
<dbReference type="PATRIC" id="fig|45065.4.peg.1073"/>
<feature type="binding site" evidence="7">
    <location>
        <position position="60"/>
    </location>
    <ligand>
        <name>Zn(2+)</name>
        <dbReference type="ChEBI" id="CHEBI:29105"/>
        <label>2</label>
    </ligand>
</feature>
<feature type="binding site" evidence="7">
    <location>
        <position position="131"/>
    </location>
    <ligand>
        <name>Zn(2+)</name>
        <dbReference type="ChEBI" id="CHEBI:29105"/>
        <label>2</label>
    </ligand>
</feature>
<sequence>MSAPIPLQAFTDNYIWIVADKANASFFCVDPGESAPVLEYARKTSQTLAAILLTHHHSDHIGGVEALCADFPDARVYAPMDARIGEQVQRVKEGDTIELRDFRFQVLETPGHTATHISLLEPDKGWLFCGDTLFSAGCGRVFDGTVQALYRSLSRMKALPGTTLLYPAHEYTRQNIQFARTMEPNNEALIQYEKQLSRMPQSCSLPSTVARECAINPFLRTECPEIVASARKAGVSQTSPEAIFAWLRSEKNNFKPI</sequence>
<comment type="function">
    <text evidence="7">Thiolesterase that catalyzes the hydrolysis of S-D-lactoyl-glutathione to form glutathione and D-lactic acid.</text>
</comment>
<dbReference type="EC" id="3.1.2.6" evidence="7"/>
<dbReference type="Pfam" id="PF16123">
    <property type="entry name" value="HAGH_C"/>
    <property type="match status" value="1"/>
</dbReference>
<evidence type="ECO:0000256" key="7">
    <source>
        <dbReference type="HAMAP-Rule" id="MF_01374"/>
    </source>
</evidence>
<dbReference type="InterPro" id="IPR036866">
    <property type="entry name" value="RibonucZ/Hydroxyglut_hydro"/>
</dbReference>
<keyword evidence="4 7" id="KW-0479">Metal-binding</keyword>
<dbReference type="GO" id="GO:0004416">
    <property type="term" value="F:hydroxyacylglutathione hydrolase activity"/>
    <property type="evidence" value="ECO:0007669"/>
    <property type="project" value="UniProtKB-UniRule"/>
</dbReference>
<dbReference type="AlphaFoldDB" id="A0A0W0TYY5"/>
<evidence type="ECO:0000313" key="8">
    <source>
        <dbReference type="EMBL" id="KTD00737.1"/>
    </source>
</evidence>
<protein>
    <recommendedName>
        <fullName evidence="7">Hydroxyacylglutathione hydrolase</fullName>
        <ecNumber evidence="7">3.1.2.6</ecNumber>
    </recommendedName>
    <alternativeName>
        <fullName evidence="7">Glyoxalase II</fullName>
        <shortName evidence="7">Glx II</shortName>
    </alternativeName>
</protein>
<feature type="binding site" evidence="7">
    <location>
        <position position="169"/>
    </location>
    <ligand>
        <name>Zn(2+)</name>
        <dbReference type="ChEBI" id="CHEBI:29105"/>
        <label>2</label>
    </ligand>
</feature>
<comment type="subunit">
    <text evidence="7">Monomer.</text>
</comment>
<feature type="binding site" evidence="7">
    <location>
        <position position="57"/>
    </location>
    <ligand>
        <name>Zn(2+)</name>
        <dbReference type="ChEBI" id="CHEBI:29105"/>
        <label>1</label>
    </ligand>
</feature>
<dbReference type="InterPro" id="IPR001279">
    <property type="entry name" value="Metallo-B-lactamas"/>
</dbReference>
<dbReference type="InterPro" id="IPR035680">
    <property type="entry name" value="Clx_II_MBL"/>
</dbReference>
<dbReference type="InterPro" id="IPR032282">
    <property type="entry name" value="HAGH_C"/>
</dbReference>
<dbReference type="CDD" id="cd07723">
    <property type="entry name" value="hydroxyacylglutathione_hydrolase_MBL-fold"/>
    <property type="match status" value="1"/>
</dbReference>
<comment type="catalytic activity">
    <reaction evidence="1 7">
        <text>an S-(2-hydroxyacyl)glutathione + H2O = a 2-hydroxy carboxylate + glutathione + H(+)</text>
        <dbReference type="Rhea" id="RHEA:21864"/>
        <dbReference type="ChEBI" id="CHEBI:15377"/>
        <dbReference type="ChEBI" id="CHEBI:15378"/>
        <dbReference type="ChEBI" id="CHEBI:57925"/>
        <dbReference type="ChEBI" id="CHEBI:58896"/>
        <dbReference type="ChEBI" id="CHEBI:71261"/>
        <dbReference type="EC" id="3.1.2.6"/>
    </reaction>
</comment>
<name>A0A0W0TYY5_9GAMM</name>
<dbReference type="InterPro" id="IPR017782">
    <property type="entry name" value="Hydroxyacylglutathione_Hdrlase"/>
</dbReference>
<dbReference type="EMBL" id="LNYC01000032">
    <property type="protein sequence ID" value="KTD00737.1"/>
    <property type="molecule type" value="Genomic_DNA"/>
</dbReference>
<keyword evidence="9" id="KW-1185">Reference proteome</keyword>
<dbReference type="UniPathway" id="UPA00619">
    <property type="reaction ID" value="UER00676"/>
</dbReference>
<dbReference type="PIRSF" id="PIRSF005457">
    <property type="entry name" value="Glx"/>
    <property type="match status" value="1"/>
</dbReference>
<evidence type="ECO:0000256" key="4">
    <source>
        <dbReference type="ARBA" id="ARBA00022723"/>
    </source>
</evidence>
<feature type="binding site" evidence="7">
    <location>
        <position position="131"/>
    </location>
    <ligand>
        <name>Zn(2+)</name>
        <dbReference type="ChEBI" id="CHEBI:29105"/>
        <label>1</label>
    </ligand>
</feature>
<proteinExistence type="inferred from homology"/>
<keyword evidence="5 7" id="KW-0378">Hydrolase</keyword>
<evidence type="ECO:0000313" key="9">
    <source>
        <dbReference type="Proteomes" id="UP000054785"/>
    </source>
</evidence>
<dbReference type="PANTHER" id="PTHR43705:SF1">
    <property type="entry name" value="HYDROXYACYLGLUTATHIONE HYDROLASE GLOB"/>
    <property type="match status" value="1"/>
</dbReference>
<dbReference type="SMART" id="SM00849">
    <property type="entry name" value="Lactamase_B"/>
    <property type="match status" value="1"/>
</dbReference>
<dbReference type="RefSeq" id="WP_081776739.1">
    <property type="nucleotide sequence ID" value="NZ_CAAAHN010000014.1"/>
</dbReference>
<dbReference type="Proteomes" id="UP000054785">
    <property type="component" value="Unassembled WGS sequence"/>
</dbReference>
<evidence type="ECO:0000256" key="3">
    <source>
        <dbReference type="ARBA" id="ARBA00006759"/>
    </source>
</evidence>
<keyword evidence="6 7" id="KW-0862">Zinc</keyword>
<dbReference type="Gene3D" id="3.60.15.10">
    <property type="entry name" value="Ribonuclease Z/Hydroxyacylglutathione hydrolase-like"/>
    <property type="match status" value="1"/>
</dbReference>